<evidence type="ECO:0000313" key="2">
    <source>
        <dbReference type="EMBL" id="MCD7453871.1"/>
    </source>
</evidence>
<reference evidence="2 3" key="1">
    <citation type="journal article" date="2021" name="BMC Genomics">
        <title>Datura genome reveals duplications of psychoactive alkaloid biosynthetic genes and high mutation rate following tissue culture.</title>
        <authorList>
            <person name="Rajewski A."/>
            <person name="Carter-House D."/>
            <person name="Stajich J."/>
            <person name="Litt A."/>
        </authorList>
    </citation>
    <scope>NUCLEOTIDE SEQUENCE [LARGE SCALE GENOMIC DNA]</scope>
    <source>
        <strain evidence="2">AR-01</strain>
    </source>
</reference>
<gene>
    <name evidence="2" type="ORF">HAX54_022502</name>
</gene>
<proteinExistence type="predicted"/>
<protein>
    <submittedName>
        <fullName evidence="2">Uncharacterized protein</fullName>
    </submittedName>
</protein>
<dbReference type="Proteomes" id="UP000823775">
    <property type="component" value="Unassembled WGS sequence"/>
</dbReference>
<evidence type="ECO:0000313" key="3">
    <source>
        <dbReference type="Proteomes" id="UP000823775"/>
    </source>
</evidence>
<feature type="non-terminal residue" evidence="2">
    <location>
        <position position="1"/>
    </location>
</feature>
<dbReference type="EMBL" id="JACEIK010000271">
    <property type="protein sequence ID" value="MCD7453871.1"/>
    <property type="molecule type" value="Genomic_DNA"/>
</dbReference>
<feature type="region of interest" description="Disordered" evidence="1">
    <location>
        <begin position="77"/>
        <end position="115"/>
    </location>
</feature>
<organism evidence="2 3">
    <name type="scientific">Datura stramonium</name>
    <name type="common">Jimsonweed</name>
    <name type="synonym">Common thornapple</name>
    <dbReference type="NCBI Taxonomy" id="4076"/>
    <lineage>
        <taxon>Eukaryota</taxon>
        <taxon>Viridiplantae</taxon>
        <taxon>Streptophyta</taxon>
        <taxon>Embryophyta</taxon>
        <taxon>Tracheophyta</taxon>
        <taxon>Spermatophyta</taxon>
        <taxon>Magnoliopsida</taxon>
        <taxon>eudicotyledons</taxon>
        <taxon>Gunneridae</taxon>
        <taxon>Pentapetalae</taxon>
        <taxon>asterids</taxon>
        <taxon>lamiids</taxon>
        <taxon>Solanales</taxon>
        <taxon>Solanaceae</taxon>
        <taxon>Solanoideae</taxon>
        <taxon>Datureae</taxon>
        <taxon>Datura</taxon>
    </lineage>
</organism>
<evidence type="ECO:0000256" key="1">
    <source>
        <dbReference type="SAM" id="MobiDB-lite"/>
    </source>
</evidence>
<sequence>IVPVELTHKNLSPYRALMDITMMYEPRSIITSKDTSTKVGEGTSCALPSQEVGAETQRKLPSLVHFVSVVTREVRKDTITPSPHISRTPKRVSRRDPVPRFAASSPVDPNMRSEV</sequence>
<comment type="caution">
    <text evidence="2">The sequence shown here is derived from an EMBL/GenBank/DDBJ whole genome shotgun (WGS) entry which is preliminary data.</text>
</comment>
<accession>A0ABS8S418</accession>
<name>A0ABS8S418_DATST</name>
<keyword evidence="3" id="KW-1185">Reference proteome</keyword>